<dbReference type="RefSeq" id="WP_114582326.1">
    <property type="nucleotide sequence ID" value="NZ_QPMH01000009.1"/>
</dbReference>
<dbReference type="Pfam" id="PF09722">
    <property type="entry name" value="Xre_MbcA_ParS_C"/>
    <property type="match status" value="1"/>
</dbReference>
<dbReference type="Pfam" id="PF20432">
    <property type="entry name" value="Xre-like-HTH"/>
    <property type="match status" value="1"/>
</dbReference>
<evidence type="ECO:0000313" key="3">
    <source>
        <dbReference type="EMBL" id="RDD61784.1"/>
    </source>
</evidence>
<dbReference type="AlphaFoldDB" id="A0A369TB96"/>
<keyword evidence="4" id="KW-1185">Reference proteome</keyword>
<accession>A0A369TB96</accession>
<evidence type="ECO:0000259" key="2">
    <source>
        <dbReference type="Pfam" id="PF20432"/>
    </source>
</evidence>
<sequence length="129" mass="14400">METALRERSTDDVKAVALKAFANIADRWDLSLREAAALADMSESTWKRARKPGFSGQLTHDQLLRLSAITGIYKALEIYFSDPIARRWIKLPNKGPEFEGARPIDVMVEGGLPKILRVRSYLDALRGGA</sequence>
<dbReference type="InterPro" id="IPR046847">
    <property type="entry name" value="Xre-like_HTH"/>
</dbReference>
<protein>
    <submittedName>
        <fullName evidence="3">DUF2384 domain-containing protein</fullName>
    </submittedName>
</protein>
<dbReference type="GO" id="GO:0003677">
    <property type="term" value="F:DNA binding"/>
    <property type="evidence" value="ECO:0007669"/>
    <property type="project" value="InterPro"/>
</dbReference>
<reference evidence="3 4" key="1">
    <citation type="submission" date="2018-07" db="EMBL/GenBank/DDBJ databases">
        <title>Venubactetium sediminum gen. nov., sp. nov., isolated from a marine solar saltern.</title>
        <authorList>
            <person name="Wang S."/>
        </authorList>
    </citation>
    <scope>NUCLEOTIDE SEQUENCE [LARGE SCALE GENOMIC DNA]</scope>
    <source>
        <strain evidence="3 4">WD2A32</strain>
    </source>
</reference>
<proteinExistence type="predicted"/>
<gene>
    <name evidence="3" type="ORF">DRB17_11360</name>
</gene>
<feature type="domain" description="Antitoxin Xre/MbcA/ParS-like toxin-binding" evidence="1">
    <location>
        <begin position="75"/>
        <end position="128"/>
    </location>
</feature>
<feature type="domain" description="Antitoxin Xre-like helix-turn-helix" evidence="2">
    <location>
        <begin position="9"/>
        <end position="68"/>
    </location>
</feature>
<name>A0A369TB96_9PROT</name>
<evidence type="ECO:0000259" key="1">
    <source>
        <dbReference type="Pfam" id="PF09722"/>
    </source>
</evidence>
<dbReference type="InterPro" id="IPR024467">
    <property type="entry name" value="Xre/MbcA/ParS-like_toxin-bd"/>
</dbReference>
<comment type="caution">
    <text evidence="3">The sequence shown here is derived from an EMBL/GenBank/DDBJ whole genome shotgun (WGS) entry which is preliminary data.</text>
</comment>
<organism evidence="3 4">
    <name type="scientific">Ferruginivarius sediminum</name>
    <dbReference type="NCBI Taxonomy" id="2661937"/>
    <lineage>
        <taxon>Bacteria</taxon>
        <taxon>Pseudomonadati</taxon>
        <taxon>Pseudomonadota</taxon>
        <taxon>Alphaproteobacteria</taxon>
        <taxon>Rhodospirillales</taxon>
        <taxon>Rhodospirillaceae</taxon>
        <taxon>Ferruginivarius</taxon>
    </lineage>
</organism>
<evidence type="ECO:0000313" key="4">
    <source>
        <dbReference type="Proteomes" id="UP000253941"/>
    </source>
</evidence>
<dbReference type="Proteomes" id="UP000253941">
    <property type="component" value="Unassembled WGS sequence"/>
</dbReference>
<dbReference type="EMBL" id="QPMH01000009">
    <property type="protein sequence ID" value="RDD61784.1"/>
    <property type="molecule type" value="Genomic_DNA"/>
</dbReference>